<evidence type="ECO:0000256" key="1">
    <source>
        <dbReference type="SAM" id="MobiDB-lite"/>
    </source>
</evidence>
<evidence type="ECO:0000313" key="3">
    <source>
        <dbReference type="EMBL" id="KAJ3686258.1"/>
    </source>
</evidence>
<dbReference type="PANTHER" id="PTHR34967">
    <property type="entry name" value="OS02G0257200 PROTEIN"/>
    <property type="match status" value="1"/>
</dbReference>
<keyword evidence="4" id="KW-1185">Reference proteome</keyword>
<feature type="transmembrane region" description="Helical" evidence="2">
    <location>
        <begin position="96"/>
        <end position="119"/>
    </location>
</feature>
<feature type="compositionally biased region" description="Basic and acidic residues" evidence="1">
    <location>
        <begin position="186"/>
        <end position="201"/>
    </location>
</feature>
<keyword evidence="2" id="KW-1133">Transmembrane helix</keyword>
<sequence>MVKLSSARDFRIYGPGGASDKWEYINAGLFLFSGILLIGGFLAQFSSIAFHVKSGLALVLISLLLISLVNVHDWIAHLAGIDWRLGLAEYDQQLALVEIVLPMVNAVGCVLFFVAVLFFEIEDKSWAWFGLFGSILLFIGGLMNLVKVFKMQQMDRSGLERLRGGARERLHREREGQVPLLDDSDTESRRKPVRKPYKDVLVESSQA</sequence>
<evidence type="ECO:0000256" key="2">
    <source>
        <dbReference type="SAM" id="Phobius"/>
    </source>
</evidence>
<name>A0AAD5Z2K9_9POAL</name>
<keyword evidence="2" id="KW-0472">Membrane</keyword>
<evidence type="ECO:0000313" key="4">
    <source>
        <dbReference type="Proteomes" id="UP001210211"/>
    </source>
</evidence>
<feature type="transmembrane region" description="Helical" evidence="2">
    <location>
        <begin position="56"/>
        <end position="75"/>
    </location>
</feature>
<dbReference type="PANTHER" id="PTHR34967:SF1">
    <property type="entry name" value="OS02G0257200 PROTEIN"/>
    <property type="match status" value="1"/>
</dbReference>
<keyword evidence="2" id="KW-0812">Transmembrane</keyword>
<reference evidence="3 4" key="1">
    <citation type="journal article" date="2022" name="Cell">
        <title>Repeat-based holocentromeres influence genome architecture and karyotype evolution.</title>
        <authorList>
            <person name="Hofstatter P.G."/>
            <person name="Thangavel G."/>
            <person name="Lux T."/>
            <person name="Neumann P."/>
            <person name="Vondrak T."/>
            <person name="Novak P."/>
            <person name="Zhang M."/>
            <person name="Costa L."/>
            <person name="Castellani M."/>
            <person name="Scott A."/>
            <person name="Toegelov H."/>
            <person name="Fuchs J."/>
            <person name="Mata-Sucre Y."/>
            <person name="Dias Y."/>
            <person name="Vanzela A.L.L."/>
            <person name="Huettel B."/>
            <person name="Almeida C.C.S."/>
            <person name="Simkova H."/>
            <person name="Souza G."/>
            <person name="Pedrosa-Harand A."/>
            <person name="Macas J."/>
            <person name="Mayer K.F.X."/>
            <person name="Houben A."/>
            <person name="Marques A."/>
        </authorList>
    </citation>
    <scope>NUCLEOTIDE SEQUENCE [LARGE SCALE GENOMIC DNA]</scope>
    <source>
        <strain evidence="3">RhyTen1mFocal</strain>
    </source>
</reference>
<gene>
    <name evidence="3" type="ORF">LUZ61_015422</name>
</gene>
<proteinExistence type="predicted"/>
<comment type="caution">
    <text evidence="3">The sequence shown here is derived from an EMBL/GenBank/DDBJ whole genome shotgun (WGS) entry which is preliminary data.</text>
</comment>
<protein>
    <submittedName>
        <fullName evidence="3">Uncharacterized protein</fullName>
    </submittedName>
</protein>
<feature type="transmembrane region" description="Helical" evidence="2">
    <location>
        <begin position="29"/>
        <end position="50"/>
    </location>
</feature>
<organism evidence="3 4">
    <name type="scientific">Rhynchospora tenuis</name>
    <dbReference type="NCBI Taxonomy" id="198213"/>
    <lineage>
        <taxon>Eukaryota</taxon>
        <taxon>Viridiplantae</taxon>
        <taxon>Streptophyta</taxon>
        <taxon>Embryophyta</taxon>
        <taxon>Tracheophyta</taxon>
        <taxon>Spermatophyta</taxon>
        <taxon>Magnoliopsida</taxon>
        <taxon>Liliopsida</taxon>
        <taxon>Poales</taxon>
        <taxon>Cyperaceae</taxon>
        <taxon>Cyperoideae</taxon>
        <taxon>Rhynchosporeae</taxon>
        <taxon>Rhynchospora</taxon>
    </lineage>
</organism>
<feature type="transmembrane region" description="Helical" evidence="2">
    <location>
        <begin position="125"/>
        <end position="146"/>
    </location>
</feature>
<accession>A0AAD5Z2K9</accession>
<dbReference type="EMBL" id="JAMRDG010000002">
    <property type="protein sequence ID" value="KAJ3686258.1"/>
    <property type="molecule type" value="Genomic_DNA"/>
</dbReference>
<dbReference type="AlphaFoldDB" id="A0AAD5Z2K9"/>
<dbReference type="Proteomes" id="UP001210211">
    <property type="component" value="Unassembled WGS sequence"/>
</dbReference>
<feature type="region of interest" description="Disordered" evidence="1">
    <location>
        <begin position="171"/>
        <end position="207"/>
    </location>
</feature>